<dbReference type="AlphaFoldDB" id="A0AA85JA82"/>
<evidence type="ECO:0000313" key="2">
    <source>
        <dbReference type="Proteomes" id="UP000050795"/>
    </source>
</evidence>
<keyword evidence="2" id="KW-1185">Reference proteome</keyword>
<name>A0AA85JA82_TRIRE</name>
<feature type="signal peptide" evidence="1">
    <location>
        <begin position="1"/>
        <end position="19"/>
    </location>
</feature>
<feature type="chain" id="PRO_5041649556" evidence="1">
    <location>
        <begin position="20"/>
        <end position="280"/>
    </location>
</feature>
<proteinExistence type="predicted"/>
<evidence type="ECO:0000256" key="1">
    <source>
        <dbReference type="SAM" id="SignalP"/>
    </source>
</evidence>
<accession>A0AA85JA82</accession>
<dbReference type="WBParaSite" id="TREG1_22620.1">
    <property type="protein sequence ID" value="TREG1_22620.1"/>
    <property type="gene ID" value="TREG1_22620"/>
</dbReference>
<reference evidence="3" key="2">
    <citation type="submission" date="2023-11" db="UniProtKB">
        <authorList>
            <consortium name="WormBaseParasite"/>
        </authorList>
    </citation>
    <scope>IDENTIFICATION</scope>
</reference>
<protein>
    <submittedName>
        <fullName evidence="3">Uncharacterized protein</fullName>
    </submittedName>
</protein>
<sequence>MYYSALLLITALLFEVYQSSPINYPSYIDDNAHYIALASPKVNKQIYKESEYVTHLKQNTTFEIDPNDENIDYGSSGTNVYYYTSNNHNNDKDSQQYFESGYMDEESSKYHKEFRKQQVYSQQFEHIPQGRVNQYSNRGTVYNLYDQGDMSDYYSRGEDSNVDLYSTFEEYTSDYSPNNDMHFDSYSYDADIDNFYNEQLQTAFNKNKYYNDFNHNNHDIHYSARPKNVRNKHDKRNTFGRITSLHHDGYDQTGNGRNQLQMDVKRKYSNNFYINRYNGY</sequence>
<organism evidence="2 3">
    <name type="scientific">Trichobilharzia regenti</name>
    <name type="common">Nasal bird schistosome</name>
    <dbReference type="NCBI Taxonomy" id="157069"/>
    <lineage>
        <taxon>Eukaryota</taxon>
        <taxon>Metazoa</taxon>
        <taxon>Spiralia</taxon>
        <taxon>Lophotrochozoa</taxon>
        <taxon>Platyhelminthes</taxon>
        <taxon>Trematoda</taxon>
        <taxon>Digenea</taxon>
        <taxon>Strigeidida</taxon>
        <taxon>Schistosomatoidea</taxon>
        <taxon>Schistosomatidae</taxon>
        <taxon>Trichobilharzia</taxon>
    </lineage>
</organism>
<keyword evidence="1" id="KW-0732">Signal</keyword>
<evidence type="ECO:0000313" key="3">
    <source>
        <dbReference type="WBParaSite" id="TREG1_22620.1"/>
    </source>
</evidence>
<reference evidence="2" key="1">
    <citation type="submission" date="2022-06" db="EMBL/GenBank/DDBJ databases">
        <authorList>
            <person name="Berger JAMES D."/>
            <person name="Berger JAMES D."/>
        </authorList>
    </citation>
    <scope>NUCLEOTIDE SEQUENCE [LARGE SCALE GENOMIC DNA]</scope>
</reference>
<dbReference type="Proteomes" id="UP000050795">
    <property type="component" value="Unassembled WGS sequence"/>
</dbReference>